<sequence length="43" mass="5073">MAAYKMPPYGRAGFYTQPNFLISQKFKRISYEVFKKLSLIIPE</sequence>
<name>E1YD58_9BACT</name>
<dbReference type="EMBL" id="FR695868">
    <property type="protein sequence ID" value="CBX28502.1"/>
    <property type="molecule type" value="Genomic_DNA"/>
</dbReference>
<reference evidence="1" key="1">
    <citation type="journal article" date="2011" name="Environ. Microbiol.">
        <title>Genomic insights into the metabolic potential of the polycyclic aromatic hydrocarbon degrading sulfate-reducing Deltaproteobacterium N47.</title>
        <authorList>
            <person name="Bergmann F."/>
            <person name="Selesi D."/>
            <person name="Weinmaier T."/>
            <person name="Tischler P."/>
            <person name="Rattei T."/>
            <person name="Meckenstock R.U."/>
        </authorList>
    </citation>
    <scope>NUCLEOTIDE SEQUENCE</scope>
</reference>
<accession>E1YD58</accession>
<dbReference type="AlphaFoldDB" id="E1YD58"/>
<gene>
    <name evidence="1" type="ORF">N47_G38260</name>
</gene>
<protein>
    <submittedName>
        <fullName evidence="1">Uncharacterized protein</fullName>
    </submittedName>
</protein>
<evidence type="ECO:0000313" key="1">
    <source>
        <dbReference type="EMBL" id="CBX28502.1"/>
    </source>
</evidence>
<proteinExistence type="predicted"/>
<organism evidence="1">
    <name type="scientific">uncultured Desulfobacterium sp</name>
    <dbReference type="NCBI Taxonomy" id="201089"/>
    <lineage>
        <taxon>Bacteria</taxon>
        <taxon>Pseudomonadati</taxon>
        <taxon>Thermodesulfobacteriota</taxon>
        <taxon>Desulfobacteria</taxon>
        <taxon>Desulfobacterales</taxon>
        <taxon>Desulfobacteriaceae</taxon>
        <taxon>Desulfobacterium</taxon>
        <taxon>environmental samples</taxon>
    </lineage>
</organism>